<dbReference type="PANTHER" id="PTHR33052">
    <property type="entry name" value="DUF4228 DOMAIN PROTEIN-RELATED"/>
    <property type="match status" value="1"/>
</dbReference>
<gene>
    <name evidence="2" type="ORF">COCNU_03G015230</name>
</gene>
<sequence length="155" mass="17557">MPVKIVYPGGRVELHDRPILAAEILMKNPRCCVTHPDVFRQPWAVVSPDTVLRLGQKFYVVPISTLRKLRRRSCRNPNSPDHHDITSPSLTLSVGSDRTSWMDASRLLLANFSTPRRSFDCLKCLREEPDVPSSGSTRRVMKDTQEAQAAFLQES</sequence>
<dbReference type="AlphaFoldDB" id="A0A8K0I4G9"/>
<feature type="region of interest" description="Disordered" evidence="1">
    <location>
        <begin position="128"/>
        <end position="155"/>
    </location>
</feature>
<protein>
    <submittedName>
        <fullName evidence="2">Uncharacterized protein</fullName>
    </submittedName>
</protein>
<name>A0A8K0I4G9_COCNU</name>
<evidence type="ECO:0000256" key="1">
    <source>
        <dbReference type="SAM" id="MobiDB-lite"/>
    </source>
</evidence>
<proteinExistence type="predicted"/>
<comment type="caution">
    <text evidence="2">The sequence shown here is derived from an EMBL/GenBank/DDBJ whole genome shotgun (WGS) entry which is preliminary data.</text>
</comment>
<dbReference type="InterPro" id="IPR025322">
    <property type="entry name" value="PADRE_dom"/>
</dbReference>
<evidence type="ECO:0000313" key="2">
    <source>
        <dbReference type="EMBL" id="KAG1335404.1"/>
    </source>
</evidence>
<accession>A0A8K0I4G9</accession>
<dbReference type="Pfam" id="PF14009">
    <property type="entry name" value="PADRE"/>
    <property type="match status" value="1"/>
</dbReference>
<reference evidence="2" key="2">
    <citation type="submission" date="2019-07" db="EMBL/GenBank/DDBJ databases">
        <authorList>
            <person name="Yang Y."/>
            <person name="Bocs S."/>
            <person name="Baudouin L."/>
        </authorList>
    </citation>
    <scope>NUCLEOTIDE SEQUENCE</scope>
    <source>
        <tissue evidence="2">Spear leaf of Hainan Tall coconut</tissue>
    </source>
</reference>
<keyword evidence="3" id="KW-1185">Reference proteome</keyword>
<organism evidence="2 3">
    <name type="scientific">Cocos nucifera</name>
    <name type="common">Coconut palm</name>
    <dbReference type="NCBI Taxonomy" id="13894"/>
    <lineage>
        <taxon>Eukaryota</taxon>
        <taxon>Viridiplantae</taxon>
        <taxon>Streptophyta</taxon>
        <taxon>Embryophyta</taxon>
        <taxon>Tracheophyta</taxon>
        <taxon>Spermatophyta</taxon>
        <taxon>Magnoliopsida</taxon>
        <taxon>Liliopsida</taxon>
        <taxon>Arecaceae</taxon>
        <taxon>Arecoideae</taxon>
        <taxon>Cocoseae</taxon>
        <taxon>Attaleinae</taxon>
        <taxon>Cocos</taxon>
    </lineage>
</organism>
<reference evidence="2" key="1">
    <citation type="journal article" date="2017" name="Gigascience">
        <title>The genome draft of coconut (Cocos nucifera).</title>
        <authorList>
            <person name="Xiao Y."/>
            <person name="Xu P."/>
            <person name="Fan H."/>
            <person name="Baudouin L."/>
            <person name="Xia W."/>
            <person name="Bocs S."/>
            <person name="Xu J."/>
            <person name="Li Q."/>
            <person name="Guo A."/>
            <person name="Zhou L."/>
            <person name="Li J."/>
            <person name="Wu Y."/>
            <person name="Ma Z."/>
            <person name="Armero A."/>
            <person name="Issali A.E."/>
            <person name="Liu N."/>
            <person name="Peng M."/>
            <person name="Yang Y."/>
        </authorList>
    </citation>
    <scope>NUCLEOTIDE SEQUENCE</scope>
    <source>
        <tissue evidence="2">Spear leaf of Hainan Tall coconut</tissue>
    </source>
</reference>
<dbReference type="Proteomes" id="UP000797356">
    <property type="component" value="Chromosome 3"/>
</dbReference>
<dbReference type="OrthoDB" id="1642380at2759"/>
<dbReference type="EMBL" id="CM017874">
    <property type="protein sequence ID" value="KAG1335404.1"/>
    <property type="molecule type" value="Genomic_DNA"/>
</dbReference>
<evidence type="ECO:0000313" key="3">
    <source>
        <dbReference type="Proteomes" id="UP000797356"/>
    </source>
</evidence>